<dbReference type="Proteomes" id="UP000243053">
    <property type="component" value="Unassembled WGS sequence"/>
</dbReference>
<dbReference type="InterPro" id="IPR011990">
    <property type="entry name" value="TPR-like_helical_dom_sf"/>
</dbReference>
<keyword evidence="2" id="KW-0472">Membrane</keyword>
<dbReference type="AlphaFoldDB" id="A0A1Y5EQJ3"/>
<keyword evidence="2" id="KW-0812">Transmembrane</keyword>
<organism evidence="3 4">
    <name type="scientific">Colwellia psychrerythraea</name>
    <name type="common">Vibrio psychroerythus</name>
    <dbReference type="NCBI Taxonomy" id="28229"/>
    <lineage>
        <taxon>Bacteria</taxon>
        <taxon>Pseudomonadati</taxon>
        <taxon>Pseudomonadota</taxon>
        <taxon>Gammaproteobacteria</taxon>
        <taxon>Alteromonadales</taxon>
        <taxon>Colwelliaceae</taxon>
        <taxon>Colwellia</taxon>
    </lineage>
</organism>
<dbReference type="Gene3D" id="1.25.40.10">
    <property type="entry name" value="Tetratricopeptide repeat domain"/>
    <property type="match status" value="1"/>
</dbReference>
<gene>
    <name evidence="3" type="ORF">A9Q75_00475</name>
</gene>
<keyword evidence="2" id="KW-1133">Transmembrane helix</keyword>
<feature type="region of interest" description="Disordered" evidence="1">
    <location>
        <begin position="239"/>
        <end position="262"/>
    </location>
</feature>
<evidence type="ECO:0000256" key="2">
    <source>
        <dbReference type="SAM" id="Phobius"/>
    </source>
</evidence>
<protein>
    <submittedName>
        <fullName evidence="3">Uncharacterized protein</fullName>
    </submittedName>
</protein>
<evidence type="ECO:0000256" key="1">
    <source>
        <dbReference type="SAM" id="MobiDB-lite"/>
    </source>
</evidence>
<comment type="caution">
    <text evidence="3">The sequence shown here is derived from an EMBL/GenBank/DDBJ whole genome shotgun (WGS) entry which is preliminary data.</text>
</comment>
<feature type="transmembrane region" description="Helical" evidence="2">
    <location>
        <begin position="26"/>
        <end position="46"/>
    </location>
</feature>
<evidence type="ECO:0000313" key="3">
    <source>
        <dbReference type="EMBL" id="OUR85011.1"/>
    </source>
</evidence>
<sequence length="262" mass="29948">MVKLITTQWFNFSAQTNQRSYLNKRYLNKSVLISIIVIASCLFAYVKPQQFADFWLTRDQQGQILFNLGHYQRASNTFKSTQWQAYSSYGAEQYKNAVTLYGQFTDIESQIAKANALAHGREYINARNLYQQILAIAPQNLAASTNIKIVQAIIDEVNLLSASQQAEDGEAIKELGDEPQTGDGAEREVAPKEQEIEQLSAEQLLLDPSLNEMWLRQVQKNPAYFLSQKFYMQQEIVNQEKNKKITTDKDNNKDESKGVNDE</sequence>
<name>A0A1Y5EQJ3_COLPS</name>
<dbReference type="EMBL" id="MAAF01000006">
    <property type="protein sequence ID" value="OUR85011.1"/>
    <property type="molecule type" value="Genomic_DNA"/>
</dbReference>
<accession>A0A1Y5EQJ3</accession>
<proteinExistence type="predicted"/>
<dbReference type="SUPFAM" id="SSF48452">
    <property type="entry name" value="TPR-like"/>
    <property type="match status" value="1"/>
</dbReference>
<evidence type="ECO:0000313" key="4">
    <source>
        <dbReference type="Proteomes" id="UP000243053"/>
    </source>
</evidence>
<reference evidence="4" key="1">
    <citation type="journal article" date="2017" name="Proc. Natl. Acad. Sci. U.S.A.">
        <title>Simulation of Deepwater Horizon oil plume reveals substrate specialization within a complex community of hydrocarbon degraders.</title>
        <authorList>
            <person name="Hu P."/>
            <person name="Dubinsky E.A."/>
            <person name="Probst A.J."/>
            <person name="Wang J."/>
            <person name="Sieber C.M.K."/>
            <person name="Tom L.M."/>
            <person name="Gardinali P."/>
            <person name="Banfield J.F."/>
            <person name="Atlas R.M."/>
            <person name="Andersen G.L."/>
        </authorList>
    </citation>
    <scope>NUCLEOTIDE SEQUENCE [LARGE SCALE GENOMIC DNA]</scope>
</reference>